<keyword evidence="2" id="KW-1185">Reference proteome</keyword>
<comment type="caution">
    <text evidence="1">The sequence shown here is derived from an EMBL/GenBank/DDBJ whole genome shotgun (WGS) entry which is preliminary data.</text>
</comment>
<evidence type="ECO:0000313" key="2">
    <source>
        <dbReference type="Proteomes" id="UP000630887"/>
    </source>
</evidence>
<evidence type="ECO:0000313" key="1">
    <source>
        <dbReference type="EMBL" id="GIG04765.1"/>
    </source>
</evidence>
<reference evidence="1 2" key="1">
    <citation type="submission" date="2021-01" db="EMBL/GenBank/DDBJ databases">
        <title>Whole genome shotgun sequence of Catellatospora coxensis NBRC 107359.</title>
        <authorList>
            <person name="Komaki H."/>
            <person name="Tamura T."/>
        </authorList>
    </citation>
    <scope>NUCLEOTIDE SEQUENCE [LARGE SCALE GENOMIC DNA]</scope>
    <source>
        <strain evidence="1 2">NBRC 107359</strain>
    </source>
</reference>
<dbReference type="EMBL" id="BONI01000009">
    <property type="protein sequence ID" value="GIG04765.1"/>
    <property type="molecule type" value="Genomic_DNA"/>
</dbReference>
<organism evidence="1 2">
    <name type="scientific">Catellatospora coxensis</name>
    <dbReference type="NCBI Taxonomy" id="310354"/>
    <lineage>
        <taxon>Bacteria</taxon>
        <taxon>Bacillati</taxon>
        <taxon>Actinomycetota</taxon>
        <taxon>Actinomycetes</taxon>
        <taxon>Micromonosporales</taxon>
        <taxon>Micromonosporaceae</taxon>
        <taxon>Catellatospora</taxon>
    </lineage>
</organism>
<dbReference type="AlphaFoldDB" id="A0A8J3KZ60"/>
<gene>
    <name evidence="1" type="ORF">Cco03nite_14650</name>
</gene>
<name>A0A8J3KZ60_9ACTN</name>
<sequence>MQLLSIEVVSDDLYYVTFRKDAEDIRVQLEVDRLADGMPRVAFEPYLPSLGFDGDPRPLYALGIALRVARESLRGESQ</sequence>
<proteinExistence type="predicted"/>
<accession>A0A8J3KZ60</accession>
<dbReference type="Proteomes" id="UP000630887">
    <property type="component" value="Unassembled WGS sequence"/>
</dbReference>
<protein>
    <submittedName>
        <fullName evidence="1">Uncharacterized protein</fullName>
    </submittedName>
</protein>